<gene>
    <name evidence="2" type="ORF">ANCCAN_07862</name>
</gene>
<feature type="compositionally biased region" description="Basic and acidic residues" evidence="1">
    <location>
        <begin position="1"/>
        <end position="10"/>
    </location>
</feature>
<evidence type="ECO:0000256" key="1">
    <source>
        <dbReference type="SAM" id="MobiDB-lite"/>
    </source>
</evidence>
<feature type="region of interest" description="Disordered" evidence="1">
    <location>
        <begin position="1"/>
        <end position="26"/>
    </location>
</feature>
<accession>A0A368GSS5</accession>
<name>A0A368GSS5_ANCCA</name>
<proteinExistence type="predicted"/>
<evidence type="ECO:0000313" key="3">
    <source>
        <dbReference type="Proteomes" id="UP000252519"/>
    </source>
</evidence>
<organism evidence="2 3">
    <name type="scientific">Ancylostoma caninum</name>
    <name type="common">Dog hookworm</name>
    <dbReference type="NCBI Taxonomy" id="29170"/>
    <lineage>
        <taxon>Eukaryota</taxon>
        <taxon>Metazoa</taxon>
        <taxon>Ecdysozoa</taxon>
        <taxon>Nematoda</taxon>
        <taxon>Chromadorea</taxon>
        <taxon>Rhabditida</taxon>
        <taxon>Rhabditina</taxon>
        <taxon>Rhabditomorpha</taxon>
        <taxon>Strongyloidea</taxon>
        <taxon>Ancylostomatidae</taxon>
        <taxon>Ancylostomatinae</taxon>
        <taxon>Ancylostoma</taxon>
    </lineage>
</organism>
<comment type="caution">
    <text evidence="2">The sequence shown here is derived from an EMBL/GenBank/DDBJ whole genome shotgun (WGS) entry which is preliminary data.</text>
</comment>
<evidence type="ECO:0000313" key="2">
    <source>
        <dbReference type="EMBL" id="RCN46090.1"/>
    </source>
</evidence>
<sequence>MRISHPEKTRSTGGSSQKGPLPEHCRPVQRWKWPSMIYLP</sequence>
<keyword evidence="3" id="KW-1185">Reference proteome</keyword>
<reference evidence="2 3" key="1">
    <citation type="submission" date="2014-10" db="EMBL/GenBank/DDBJ databases">
        <title>Draft genome of the hookworm Ancylostoma caninum.</title>
        <authorList>
            <person name="Mitreva M."/>
        </authorList>
    </citation>
    <scope>NUCLEOTIDE SEQUENCE [LARGE SCALE GENOMIC DNA]</scope>
    <source>
        <strain evidence="2 3">Baltimore</strain>
    </source>
</reference>
<dbReference type="AlphaFoldDB" id="A0A368GSS5"/>
<dbReference type="Proteomes" id="UP000252519">
    <property type="component" value="Unassembled WGS sequence"/>
</dbReference>
<dbReference type="EMBL" id="JOJR01000086">
    <property type="protein sequence ID" value="RCN46090.1"/>
    <property type="molecule type" value="Genomic_DNA"/>
</dbReference>
<protein>
    <submittedName>
        <fullName evidence="2">Uncharacterized protein</fullName>
    </submittedName>
</protein>